<dbReference type="AlphaFoldDB" id="A0AAN6F159"/>
<comment type="caution">
    <text evidence="1">The sequence shown here is derived from an EMBL/GenBank/DDBJ whole genome shotgun (WGS) entry which is preliminary data.</text>
</comment>
<evidence type="ECO:0000313" key="2">
    <source>
        <dbReference type="Proteomes" id="UP001161757"/>
    </source>
</evidence>
<gene>
    <name evidence="1" type="ORF">HRR80_002091</name>
</gene>
<name>A0AAN6F159_EXODE</name>
<sequence>MQLRPQRKKCAAATQAHHCTTTALHYWHWQGHLFPHSPVNWLHTTHCIPSRSPSRSVFHPSSFLPSPSSIRVHPSAVFLLAILLSLSSLPYKSHLEYLAAARRVAGAPVVAILGHSQRSSHWVISDPGPRLPLEPRLLAVSLITTISHRTIVAGYAFGAASPSHPPPRLPGSLEIWLLVANLRLCRPSSCASRATVVRILGLRSIFSPC</sequence>
<protein>
    <submittedName>
        <fullName evidence="1">Uncharacterized protein</fullName>
    </submittedName>
</protein>
<evidence type="ECO:0000313" key="1">
    <source>
        <dbReference type="EMBL" id="KAJ8993582.1"/>
    </source>
</evidence>
<reference evidence="1" key="1">
    <citation type="submission" date="2023-01" db="EMBL/GenBank/DDBJ databases">
        <title>Exophiala dermititidis isolated from Cystic Fibrosis Patient.</title>
        <authorList>
            <person name="Kurbessoian T."/>
            <person name="Crocker A."/>
            <person name="Murante D."/>
            <person name="Hogan D.A."/>
            <person name="Stajich J.E."/>
        </authorList>
    </citation>
    <scope>NUCLEOTIDE SEQUENCE</scope>
    <source>
        <strain evidence="1">Ex8</strain>
    </source>
</reference>
<dbReference type="Proteomes" id="UP001161757">
    <property type="component" value="Unassembled WGS sequence"/>
</dbReference>
<proteinExistence type="predicted"/>
<dbReference type="EMBL" id="JAJGCB010000003">
    <property type="protein sequence ID" value="KAJ8993582.1"/>
    <property type="molecule type" value="Genomic_DNA"/>
</dbReference>
<accession>A0AAN6F159</accession>
<organism evidence="1 2">
    <name type="scientific">Exophiala dermatitidis</name>
    <name type="common">Black yeast-like fungus</name>
    <name type="synonym">Wangiella dermatitidis</name>
    <dbReference type="NCBI Taxonomy" id="5970"/>
    <lineage>
        <taxon>Eukaryota</taxon>
        <taxon>Fungi</taxon>
        <taxon>Dikarya</taxon>
        <taxon>Ascomycota</taxon>
        <taxon>Pezizomycotina</taxon>
        <taxon>Eurotiomycetes</taxon>
        <taxon>Chaetothyriomycetidae</taxon>
        <taxon>Chaetothyriales</taxon>
        <taxon>Herpotrichiellaceae</taxon>
        <taxon>Exophiala</taxon>
    </lineage>
</organism>